<feature type="compositionally biased region" description="Low complexity" evidence="1">
    <location>
        <begin position="17"/>
        <end position="26"/>
    </location>
</feature>
<sequence length="151" mass="16370">GADHQGGEGAVRPRADPAPAAQHPGRLGPGGHPLPRPRGHVVVGGPPDHRRAHLRLPAGPRARHLAGAGLPRGLRRRHRDLQEPRGRPRRGRAGRRGALPRLQRRADHARRLLAPGRPLPAPDVLGRRRPLGPALRALPGAPPRRRLREPL</sequence>
<feature type="region of interest" description="Disordered" evidence="1">
    <location>
        <begin position="1"/>
        <end position="151"/>
    </location>
</feature>
<dbReference type="AlphaFoldDB" id="A0A6J4PB41"/>
<organism evidence="2">
    <name type="scientific">uncultured Quadrisphaera sp</name>
    <dbReference type="NCBI Taxonomy" id="904978"/>
    <lineage>
        <taxon>Bacteria</taxon>
        <taxon>Bacillati</taxon>
        <taxon>Actinomycetota</taxon>
        <taxon>Actinomycetes</taxon>
        <taxon>Kineosporiales</taxon>
        <taxon>Kineosporiaceae</taxon>
        <taxon>Quadrisphaera</taxon>
        <taxon>environmental samples</taxon>
    </lineage>
</organism>
<dbReference type="EMBL" id="CADCUY010000282">
    <property type="protein sequence ID" value="CAA9409572.1"/>
    <property type="molecule type" value="Genomic_DNA"/>
</dbReference>
<reference evidence="2" key="1">
    <citation type="submission" date="2020-02" db="EMBL/GenBank/DDBJ databases">
        <authorList>
            <person name="Meier V. D."/>
        </authorList>
    </citation>
    <scope>NUCLEOTIDE SEQUENCE</scope>
    <source>
        <strain evidence="2">AVDCRST_MAG35</strain>
    </source>
</reference>
<accession>A0A6J4PB41</accession>
<gene>
    <name evidence="2" type="ORF">AVDCRST_MAG35-1366</name>
</gene>
<evidence type="ECO:0000313" key="2">
    <source>
        <dbReference type="EMBL" id="CAA9409572.1"/>
    </source>
</evidence>
<feature type="non-terminal residue" evidence="2">
    <location>
        <position position="1"/>
    </location>
</feature>
<protein>
    <submittedName>
        <fullName evidence="2">Succinate dehydrogenase cytochrome b-556 subunit</fullName>
    </submittedName>
</protein>
<proteinExistence type="predicted"/>
<name>A0A6J4PB41_9ACTN</name>
<feature type="non-terminal residue" evidence="2">
    <location>
        <position position="151"/>
    </location>
</feature>
<feature type="compositionally biased region" description="Basic and acidic residues" evidence="1">
    <location>
        <begin position="1"/>
        <end position="15"/>
    </location>
</feature>
<evidence type="ECO:0000256" key="1">
    <source>
        <dbReference type="SAM" id="MobiDB-lite"/>
    </source>
</evidence>